<keyword evidence="1" id="KW-0732">Signal</keyword>
<dbReference type="EnsemblMetazoa" id="XM_017133967.2">
    <property type="protein sequence ID" value="XP_016989456.1"/>
    <property type="gene ID" value="LOC108051754"/>
</dbReference>
<keyword evidence="3" id="KW-1185">Reference proteome</keyword>
<proteinExistence type="predicted"/>
<dbReference type="OrthoDB" id="7872826at2759"/>
<feature type="chain" id="PRO_5027981473" evidence="1">
    <location>
        <begin position="20"/>
        <end position="110"/>
    </location>
</feature>
<sequence>MKFVAFLLLSSLTIAMVVAFPDNHAADVGVSDGEQHAVSLATPADAGCSDQSTSADQVTNCIRRPRHLLSKLLLPKTVVVQPVIVERVVPAPYSGYSQPYPYYNTDRRLW</sequence>
<dbReference type="AlphaFoldDB" id="A0A6P4FW83"/>
<dbReference type="RefSeq" id="XP_016989456.1">
    <property type="nucleotide sequence ID" value="XM_017133967.1"/>
</dbReference>
<feature type="signal peptide" evidence="1">
    <location>
        <begin position="1"/>
        <end position="19"/>
    </location>
</feature>
<reference evidence="3" key="1">
    <citation type="journal article" date="2021" name="Elife">
        <title>Highly contiguous assemblies of 101 drosophilid genomes.</title>
        <authorList>
            <person name="Kim B.Y."/>
            <person name="Wang J.R."/>
            <person name="Miller D.E."/>
            <person name="Barmina O."/>
            <person name="Delaney E."/>
            <person name="Thompson A."/>
            <person name="Comeault A.A."/>
            <person name="Peede D."/>
            <person name="D'Agostino E.R."/>
            <person name="Pelaez J."/>
            <person name="Aguilar J.M."/>
            <person name="Haji D."/>
            <person name="Matsunaga T."/>
            <person name="Armstrong E.E."/>
            <person name="Zych M."/>
            <person name="Ogawa Y."/>
            <person name="Stamenkovic-Radak M."/>
            <person name="Jelic M."/>
            <person name="Veselinovic M.S."/>
            <person name="Tanaskovic M."/>
            <person name="Eric P."/>
            <person name="Gao J.J."/>
            <person name="Katoh T.K."/>
            <person name="Toda M.J."/>
            <person name="Watabe H."/>
            <person name="Watada M."/>
            <person name="Davis J.S."/>
            <person name="Moyle L.C."/>
            <person name="Manoli G."/>
            <person name="Bertolini E."/>
            <person name="Kostal V."/>
            <person name="Hawley R.S."/>
            <person name="Takahashi A."/>
            <person name="Jones C.D."/>
            <person name="Price D.K."/>
            <person name="Whiteman N."/>
            <person name="Kopp A."/>
            <person name="Matute D.R."/>
            <person name="Petrov D.A."/>
        </authorList>
    </citation>
    <scope>NUCLEOTIDE SEQUENCE [LARGE SCALE GENOMIC DNA]</scope>
</reference>
<dbReference type="GeneID" id="108051754"/>
<protein>
    <submittedName>
        <fullName evidence="4">Uncharacterized protein LOC108051754</fullName>
    </submittedName>
</protein>
<evidence type="ECO:0000313" key="2">
    <source>
        <dbReference type="EnsemblMetazoa" id="XP_016989456.1"/>
    </source>
</evidence>
<name>A0A6P4FW83_DRORH</name>
<evidence type="ECO:0000313" key="3">
    <source>
        <dbReference type="Proteomes" id="UP001652680"/>
    </source>
</evidence>
<reference evidence="2" key="3">
    <citation type="submission" date="2025-05" db="UniProtKB">
        <authorList>
            <consortium name="EnsemblMetazoa"/>
        </authorList>
    </citation>
    <scope>IDENTIFICATION</scope>
</reference>
<gene>
    <name evidence="4" type="primary">LOC108051754</name>
    <name evidence="2" type="synonym">108051754</name>
</gene>
<organism evidence="4">
    <name type="scientific">Drosophila rhopaloa</name>
    <name type="common">Fruit fly</name>
    <dbReference type="NCBI Taxonomy" id="1041015"/>
    <lineage>
        <taxon>Eukaryota</taxon>
        <taxon>Metazoa</taxon>
        <taxon>Ecdysozoa</taxon>
        <taxon>Arthropoda</taxon>
        <taxon>Hexapoda</taxon>
        <taxon>Insecta</taxon>
        <taxon>Pterygota</taxon>
        <taxon>Neoptera</taxon>
        <taxon>Endopterygota</taxon>
        <taxon>Diptera</taxon>
        <taxon>Brachycera</taxon>
        <taxon>Muscomorpha</taxon>
        <taxon>Ephydroidea</taxon>
        <taxon>Drosophilidae</taxon>
        <taxon>Drosophila</taxon>
        <taxon>Sophophora</taxon>
    </lineage>
</organism>
<evidence type="ECO:0000313" key="4">
    <source>
        <dbReference type="RefSeq" id="XP_016989456.1"/>
    </source>
</evidence>
<reference evidence="4" key="2">
    <citation type="submission" date="2025-04" db="UniProtKB">
        <authorList>
            <consortium name="RefSeq"/>
        </authorList>
    </citation>
    <scope>IDENTIFICATION</scope>
</reference>
<dbReference type="Proteomes" id="UP001652680">
    <property type="component" value="Unassembled WGS sequence"/>
</dbReference>
<accession>A0A6P4FW83</accession>
<evidence type="ECO:0000256" key="1">
    <source>
        <dbReference type="SAM" id="SignalP"/>
    </source>
</evidence>